<organism evidence="2 3">
    <name type="scientific">Parascedosporium putredinis</name>
    <dbReference type="NCBI Taxonomy" id="1442378"/>
    <lineage>
        <taxon>Eukaryota</taxon>
        <taxon>Fungi</taxon>
        <taxon>Dikarya</taxon>
        <taxon>Ascomycota</taxon>
        <taxon>Pezizomycotina</taxon>
        <taxon>Sordariomycetes</taxon>
        <taxon>Hypocreomycetidae</taxon>
        <taxon>Microascales</taxon>
        <taxon>Microascaceae</taxon>
        <taxon>Parascedosporium</taxon>
    </lineage>
</organism>
<dbReference type="OrthoDB" id="1724672at2759"/>
<dbReference type="Pfam" id="PF02733">
    <property type="entry name" value="Dak1"/>
    <property type="match status" value="1"/>
</dbReference>
<accession>A0A9P1GY21</accession>
<dbReference type="PROSITE" id="PS51481">
    <property type="entry name" value="DHAK"/>
    <property type="match status" value="1"/>
</dbReference>
<gene>
    <name evidence="2" type="ORF">PPNO1_LOCUS1864</name>
</gene>
<dbReference type="Proteomes" id="UP000838763">
    <property type="component" value="Unassembled WGS sequence"/>
</dbReference>
<name>A0A9P1GY21_9PEZI</name>
<evidence type="ECO:0000259" key="1">
    <source>
        <dbReference type="PROSITE" id="PS51481"/>
    </source>
</evidence>
<dbReference type="FunFam" id="3.40.50.10440:FF:000001">
    <property type="entry name" value="Dihydroxyacetone kinase, DhaK subunit"/>
    <property type="match status" value="1"/>
</dbReference>
<dbReference type="GO" id="GO:0019563">
    <property type="term" value="P:glycerol catabolic process"/>
    <property type="evidence" value="ECO:0007669"/>
    <property type="project" value="TreeGrafter"/>
</dbReference>
<dbReference type="GO" id="GO:0005829">
    <property type="term" value="C:cytosol"/>
    <property type="evidence" value="ECO:0007669"/>
    <property type="project" value="TreeGrafter"/>
</dbReference>
<dbReference type="InterPro" id="IPR050861">
    <property type="entry name" value="Dihydroxyacetone_Kinase"/>
</dbReference>
<evidence type="ECO:0000313" key="2">
    <source>
        <dbReference type="EMBL" id="CAI4212094.1"/>
    </source>
</evidence>
<dbReference type="SUPFAM" id="SSF82549">
    <property type="entry name" value="DAK1/DegV-like"/>
    <property type="match status" value="1"/>
</dbReference>
<keyword evidence="3" id="KW-1185">Reference proteome</keyword>
<feature type="domain" description="DhaK" evidence="1">
    <location>
        <begin position="11"/>
        <end position="268"/>
    </location>
</feature>
<protein>
    <recommendedName>
        <fullName evidence="1">DhaK domain-containing protein</fullName>
    </recommendedName>
</protein>
<comment type="caution">
    <text evidence="2">The sequence shown here is derived from an EMBL/GenBank/DDBJ whole genome shotgun (WGS) entry which is preliminary data.</text>
</comment>
<evidence type="ECO:0000313" key="3">
    <source>
        <dbReference type="Proteomes" id="UP000838763"/>
    </source>
</evidence>
<dbReference type="PANTHER" id="PTHR28629:SF14">
    <property type="entry name" value="DIHYDROXYACETONE KINASE 1"/>
    <property type="match status" value="1"/>
</dbReference>
<reference evidence="2" key="1">
    <citation type="submission" date="2022-11" db="EMBL/GenBank/DDBJ databases">
        <authorList>
            <person name="Scott C."/>
            <person name="Bruce N."/>
        </authorList>
    </citation>
    <scope>NUCLEOTIDE SEQUENCE</scope>
</reference>
<dbReference type="AlphaFoldDB" id="A0A9P1GY21"/>
<dbReference type="GO" id="GO:0004371">
    <property type="term" value="F:glycerone kinase activity"/>
    <property type="evidence" value="ECO:0007669"/>
    <property type="project" value="InterPro"/>
</dbReference>
<dbReference type="PANTHER" id="PTHR28629">
    <property type="entry name" value="TRIOKINASE/FMN CYCLASE"/>
    <property type="match status" value="1"/>
</dbReference>
<dbReference type="Gene3D" id="3.40.50.10440">
    <property type="entry name" value="Dihydroxyacetone kinase, domain 1"/>
    <property type="match status" value="1"/>
</dbReference>
<proteinExistence type="predicted"/>
<sequence length="308" mass="32806">MAGKHFVDDGNHSELVVDALQSLVSQHSGLVLDKANKTIYSLLHNPFKSLSLVSGGGAGHEPAHSMYVGPGMLSAAVLGNIFASPSVPQISRCIRNVTGPHGTLVILKNYTGDIFHFQQATQKLRAENGLRVEIVVVADDASLGRSKVGKVGRRGLAGTVLMHKIIGAMVSMAYILDSSDEERNYVTFSEKSDVVLLVNNLGSLSVLEVSAITTIVLRQLRKLGFQPKRIYSGTYMTSLNGPGFSITLLNADMEMLTYLDAPTLAPGWVNTLSAAPDPSSVLSKIIETNGQDNSMGMLTGPKGAARQS</sequence>
<dbReference type="InterPro" id="IPR004006">
    <property type="entry name" value="DhaK_dom"/>
</dbReference>
<dbReference type="EMBL" id="CALLCH030000003">
    <property type="protein sequence ID" value="CAI4212094.1"/>
    <property type="molecule type" value="Genomic_DNA"/>
</dbReference>